<dbReference type="OrthoDB" id="5166556at2"/>
<dbReference type="PROSITE" id="PS51257">
    <property type="entry name" value="PROKAR_LIPOPROTEIN"/>
    <property type="match status" value="1"/>
</dbReference>
<feature type="domain" description="Retropepsins" evidence="3">
    <location>
        <begin position="39"/>
        <end position="79"/>
    </location>
</feature>
<gene>
    <name evidence="4" type="ORF">SAMN04487935_0552</name>
</gene>
<dbReference type="InterPro" id="IPR021109">
    <property type="entry name" value="Peptidase_aspartic_dom_sf"/>
</dbReference>
<evidence type="ECO:0000313" key="5">
    <source>
        <dbReference type="Proteomes" id="UP000199580"/>
    </source>
</evidence>
<sequence length="371" mass="41782">MRILSAIGLFLMCSCTVIKFAKNQNIIPKAACASIGNYPQPYFEVELQGKKKLFLFDTGATGTVLTDSTAIENFTNKKFATFGTHVSANGVKKKNRFLTAGFKSPLFESAQKLLLYSPMPTSMCSKSSEMAGILGIDAFFQDDMPLFLNFSKNEICNIETTLLQNQVSQGFKAIKSECKNNQIFVFIDIEGKMLKFKLDTGFSGSVIIPFSDKLQFTNPNYMVLQGSTYNTLSSMTAGTETFYEKMPVDFAGEKFEAKINVSSTIKSQNLGIQFMKGYDWIIDFKNNKVYIRRNANIIDRTFSRRISYYAKAVSSELVIVTKEKSQDKYNLGDKIISVNGQKVNHENVCEIQEYLNKTEDWNALQLEVHAK</sequence>
<feature type="signal peptide" evidence="2">
    <location>
        <begin position="1"/>
        <end position="21"/>
    </location>
</feature>
<dbReference type="InterPro" id="IPR018061">
    <property type="entry name" value="Retropepsins"/>
</dbReference>
<protein>
    <submittedName>
        <fullName evidence="4">Aspartyl protease</fullName>
    </submittedName>
</protein>
<dbReference type="STRING" id="1128970.SAMN04487935_0552"/>
<evidence type="ECO:0000313" key="4">
    <source>
        <dbReference type="EMBL" id="SDJ28461.1"/>
    </source>
</evidence>
<feature type="chain" id="PRO_5011695738" evidence="2">
    <location>
        <begin position="22"/>
        <end position="371"/>
    </location>
</feature>
<reference evidence="4 5" key="1">
    <citation type="submission" date="2016-10" db="EMBL/GenBank/DDBJ databases">
        <authorList>
            <person name="de Groot N.N."/>
        </authorList>
    </citation>
    <scope>NUCLEOTIDE SEQUENCE [LARGE SCALE GENOMIC DNA]</scope>
    <source>
        <strain evidence="4 5">CGMCC 1.10076</strain>
    </source>
</reference>
<evidence type="ECO:0000256" key="1">
    <source>
        <dbReference type="ARBA" id="ARBA00022801"/>
    </source>
</evidence>
<dbReference type="SUPFAM" id="SSF50630">
    <property type="entry name" value="Acid proteases"/>
    <property type="match status" value="1"/>
</dbReference>
<proteinExistence type="predicted"/>
<dbReference type="Pfam" id="PF00077">
    <property type="entry name" value="RVP"/>
    <property type="match status" value="1"/>
</dbReference>
<dbReference type="GO" id="GO:0006508">
    <property type="term" value="P:proteolysis"/>
    <property type="evidence" value="ECO:0007669"/>
    <property type="project" value="UniProtKB-KW"/>
</dbReference>
<organism evidence="4 5">
    <name type="scientific">Flavobacterium noncentrifugens</name>
    <dbReference type="NCBI Taxonomy" id="1128970"/>
    <lineage>
        <taxon>Bacteria</taxon>
        <taxon>Pseudomonadati</taxon>
        <taxon>Bacteroidota</taxon>
        <taxon>Flavobacteriia</taxon>
        <taxon>Flavobacteriales</taxon>
        <taxon>Flavobacteriaceae</taxon>
        <taxon>Flavobacterium</taxon>
    </lineage>
</organism>
<dbReference type="Proteomes" id="UP000199580">
    <property type="component" value="Unassembled WGS sequence"/>
</dbReference>
<dbReference type="Gene3D" id="2.40.70.10">
    <property type="entry name" value="Acid Proteases"/>
    <property type="match status" value="2"/>
</dbReference>
<keyword evidence="5" id="KW-1185">Reference proteome</keyword>
<dbReference type="EMBL" id="FNEZ01000001">
    <property type="protein sequence ID" value="SDJ28461.1"/>
    <property type="molecule type" value="Genomic_DNA"/>
</dbReference>
<name>A0A1G8SGY2_9FLAO</name>
<evidence type="ECO:0000256" key="2">
    <source>
        <dbReference type="SAM" id="SignalP"/>
    </source>
</evidence>
<dbReference type="AlphaFoldDB" id="A0A1G8SGY2"/>
<dbReference type="RefSeq" id="WP_091391731.1">
    <property type="nucleotide sequence ID" value="NZ_BKAI01000002.1"/>
</dbReference>
<keyword evidence="1" id="KW-0378">Hydrolase</keyword>
<accession>A0A1G8SGY2</accession>
<keyword evidence="2" id="KW-0732">Signal</keyword>
<dbReference type="GO" id="GO:0008233">
    <property type="term" value="F:peptidase activity"/>
    <property type="evidence" value="ECO:0007669"/>
    <property type="project" value="UniProtKB-KW"/>
</dbReference>
<evidence type="ECO:0000259" key="3">
    <source>
        <dbReference type="Pfam" id="PF00077"/>
    </source>
</evidence>
<keyword evidence="4" id="KW-0645">Protease</keyword>